<dbReference type="Proteomes" id="UP000298416">
    <property type="component" value="Unassembled WGS sequence"/>
</dbReference>
<reference evidence="8" key="2">
    <citation type="submission" date="2020-08" db="EMBL/GenBank/DDBJ databases">
        <title>Plant Genome Project.</title>
        <authorList>
            <person name="Zhang R.-G."/>
        </authorList>
    </citation>
    <scope>NUCLEOTIDE SEQUENCE</scope>
    <source>
        <strain evidence="8">Huo1</strain>
        <tissue evidence="8">Leaf</tissue>
    </source>
</reference>
<dbReference type="PROSITE" id="PS50811">
    <property type="entry name" value="WRKY"/>
    <property type="match status" value="2"/>
</dbReference>
<dbReference type="PANTHER" id="PTHR31221">
    <property type="entry name" value="WRKY TRANSCRIPTION FACTOR PROTEIN 1-RELATED"/>
    <property type="match status" value="1"/>
</dbReference>
<feature type="compositionally biased region" description="Polar residues" evidence="6">
    <location>
        <begin position="291"/>
        <end position="301"/>
    </location>
</feature>
<proteinExistence type="predicted"/>
<organism evidence="8">
    <name type="scientific">Salvia splendens</name>
    <name type="common">Scarlet sage</name>
    <dbReference type="NCBI Taxonomy" id="180675"/>
    <lineage>
        <taxon>Eukaryota</taxon>
        <taxon>Viridiplantae</taxon>
        <taxon>Streptophyta</taxon>
        <taxon>Embryophyta</taxon>
        <taxon>Tracheophyta</taxon>
        <taxon>Spermatophyta</taxon>
        <taxon>Magnoliopsida</taxon>
        <taxon>eudicotyledons</taxon>
        <taxon>Gunneridae</taxon>
        <taxon>Pentapetalae</taxon>
        <taxon>asterids</taxon>
        <taxon>lamiids</taxon>
        <taxon>Lamiales</taxon>
        <taxon>Lamiaceae</taxon>
        <taxon>Nepetoideae</taxon>
        <taxon>Mentheae</taxon>
        <taxon>Salviinae</taxon>
        <taxon>Salvia</taxon>
        <taxon>Salvia subgen. Calosphace</taxon>
        <taxon>core Calosphace</taxon>
    </lineage>
</organism>
<dbReference type="AlphaFoldDB" id="A0A8X8ZML3"/>
<comment type="caution">
    <text evidence="8">The sequence shown here is derived from an EMBL/GenBank/DDBJ whole genome shotgun (WGS) entry which is preliminary data.</text>
</comment>
<feature type="compositionally biased region" description="Basic and acidic residues" evidence="6">
    <location>
        <begin position="320"/>
        <end position="337"/>
    </location>
</feature>
<evidence type="ECO:0000256" key="5">
    <source>
        <dbReference type="ARBA" id="ARBA00023242"/>
    </source>
</evidence>
<feature type="compositionally biased region" description="Basic and acidic residues" evidence="6">
    <location>
        <begin position="31"/>
        <end position="40"/>
    </location>
</feature>
<dbReference type="GO" id="GO:0005634">
    <property type="term" value="C:nucleus"/>
    <property type="evidence" value="ECO:0007669"/>
    <property type="project" value="UniProtKB-SubCell"/>
</dbReference>
<evidence type="ECO:0000256" key="1">
    <source>
        <dbReference type="ARBA" id="ARBA00004123"/>
    </source>
</evidence>
<dbReference type="InterPro" id="IPR036576">
    <property type="entry name" value="WRKY_dom_sf"/>
</dbReference>
<dbReference type="Pfam" id="PF03106">
    <property type="entry name" value="WRKY"/>
    <property type="match status" value="3"/>
</dbReference>
<protein>
    <recommendedName>
        <fullName evidence="7">WRKY domain-containing protein</fullName>
    </recommendedName>
</protein>
<keyword evidence="4" id="KW-0804">Transcription</keyword>
<feature type="region of interest" description="Disordered" evidence="6">
    <location>
        <begin position="155"/>
        <end position="207"/>
    </location>
</feature>
<reference evidence="8" key="1">
    <citation type="submission" date="2018-01" db="EMBL/GenBank/DDBJ databases">
        <authorList>
            <person name="Mao J.F."/>
        </authorList>
    </citation>
    <scope>NUCLEOTIDE SEQUENCE</scope>
    <source>
        <strain evidence="8">Huo1</strain>
        <tissue evidence="8">Leaf</tissue>
    </source>
</reference>
<dbReference type="SUPFAM" id="SSF118290">
    <property type="entry name" value="WRKY DNA-binding domain"/>
    <property type="match status" value="3"/>
</dbReference>
<feature type="domain" description="WRKY" evidence="7">
    <location>
        <begin position="399"/>
        <end position="504"/>
    </location>
</feature>
<feature type="compositionally biased region" description="Basic and acidic residues" evidence="6">
    <location>
        <begin position="50"/>
        <end position="85"/>
    </location>
</feature>
<dbReference type="SMART" id="SM00774">
    <property type="entry name" value="WRKY"/>
    <property type="match status" value="2"/>
</dbReference>
<feature type="compositionally biased region" description="Polar residues" evidence="6">
    <location>
        <begin position="166"/>
        <end position="198"/>
    </location>
</feature>
<comment type="subcellular location">
    <subcellularLocation>
        <location evidence="1">Nucleus</location>
    </subcellularLocation>
</comment>
<feature type="domain" description="WRKY" evidence="7">
    <location>
        <begin position="216"/>
        <end position="280"/>
    </location>
</feature>
<evidence type="ECO:0000313" key="8">
    <source>
        <dbReference type="EMBL" id="KAG6410487.1"/>
    </source>
</evidence>
<evidence type="ECO:0000256" key="2">
    <source>
        <dbReference type="ARBA" id="ARBA00023015"/>
    </source>
</evidence>
<keyword evidence="3" id="KW-0238">DNA-binding</keyword>
<keyword evidence="9" id="KW-1185">Reference proteome</keyword>
<dbReference type="InterPro" id="IPR044810">
    <property type="entry name" value="WRKY_plant"/>
</dbReference>
<dbReference type="InterPro" id="IPR003657">
    <property type="entry name" value="WRKY_dom"/>
</dbReference>
<feature type="compositionally biased region" description="Basic and acidic residues" evidence="6">
    <location>
        <begin position="119"/>
        <end position="131"/>
    </location>
</feature>
<evidence type="ECO:0000313" key="9">
    <source>
        <dbReference type="Proteomes" id="UP000298416"/>
    </source>
</evidence>
<sequence length="578" mass="63771">MINTKNGSSKRIEEKKSFFILSVRVAKARTSHTDSVRESAMEGANNRSSDASREKVREDSEPSEKGEAENRDDKAEKIDEQRRVSSDSSTDYTLGNSSRGESKAQLQTLASAELPAADSRVEFDDSSDHLSEVPVEYSLQPVPLGGKLKDQIKEVNNGVPKDTGGRSKSSAFATKLSSSIASSNPQEQKLQPVESESNVCVPEPDKQNTKRLSIVPMPRIPSDGYNWRKYGQKQVKSPEGSRSYYRCTFSECSAKKIECCDISNRLIETVYKSHHNHDPPQKLNSIRENKPTLSTPPVNQGINASNLVSYVNDLVPSTPSKEHVVTLEETPETKQESSDSEETTGADTKEMHGNGPESKKRHVSLMGSHFLMQKRNYTGEVESLHKPGKKPQYVVHAAGDMGISGDGYRWRKYGQKMVKGNPHPRNPSSANEAFSSHLSFSAALTLSETETNRPEKENEENESEWNYYRCTSAGCPVRKHIERAVDNSSAVVITYKGIHDHDTPVPRKRHGPKDGNAVATSPISLNDVQSKSKPHKTQQTQWSVGKEGELTGEALVGGDKASESARTLLSVGFEIKPC</sequence>
<accession>A0A8X8ZML3</accession>
<dbReference type="Gene3D" id="2.20.25.80">
    <property type="entry name" value="WRKY domain"/>
    <property type="match status" value="2"/>
</dbReference>
<feature type="region of interest" description="Disordered" evidence="6">
    <location>
        <begin position="500"/>
        <end position="549"/>
    </location>
</feature>
<feature type="region of interest" description="Disordered" evidence="6">
    <location>
        <begin position="27"/>
        <end position="143"/>
    </location>
</feature>
<feature type="compositionally biased region" description="Polar residues" evidence="6">
    <location>
        <begin position="518"/>
        <end position="543"/>
    </location>
</feature>
<evidence type="ECO:0000256" key="4">
    <source>
        <dbReference type="ARBA" id="ARBA00023163"/>
    </source>
</evidence>
<dbReference type="EMBL" id="PNBA02000010">
    <property type="protein sequence ID" value="KAG6410487.1"/>
    <property type="molecule type" value="Genomic_DNA"/>
</dbReference>
<evidence type="ECO:0000259" key="7">
    <source>
        <dbReference type="PROSITE" id="PS50811"/>
    </source>
</evidence>
<keyword evidence="5" id="KW-0539">Nucleus</keyword>
<dbReference type="PANTHER" id="PTHR31221:SF150">
    <property type="entry name" value="WRKY TRANSCRIPTION FACTOR 32-RELATED"/>
    <property type="match status" value="1"/>
</dbReference>
<keyword evidence="2" id="KW-0805">Transcription regulation</keyword>
<evidence type="ECO:0000256" key="6">
    <source>
        <dbReference type="SAM" id="MobiDB-lite"/>
    </source>
</evidence>
<gene>
    <name evidence="8" type="ORF">SASPL_128548</name>
</gene>
<evidence type="ECO:0000256" key="3">
    <source>
        <dbReference type="ARBA" id="ARBA00023125"/>
    </source>
</evidence>
<dbReference type="GO" id="GO:0003700">
    <property type="term" value="F:DNA-binding transcription factor activity"/>
    <property type="evidence" value="ECO:0007669"/>
    <property type="project" value="InterPro"/>
</dbReference>
<feature type="region of interest" description="Disordered" evidence="6">
    <location>
        <begin position="274"/>
        <end position="301"/>
    </location>
</feature>
<feature type="region of interest" description="Disordered" evidence="6">
    <location>
        <begin position="320"/>
        <end position="361"/>
    </location>
</feature>
<feature type="compositionally biased region" description="Polar residues" evidence="6">
    <location>
        <begin position="86"/>
        <end position="110"/>
    </location>
</feature>
<dbReference type="GO" id="GO:0043565">
    <property type="term" value="F:sequence-specific DNA binding"/>
    <property type="evidence" value="ECO:0007669"/>
    <property type="project" value="InterPro"/>
</dbReference>
<feature type="compositionally biased region" description="Basic and acidic residues" evidence="6">
    <location>
        <begin position="276"/>
        <end position="290"/>
    </location>
</feature>
<name>A0A8X8ZML3_SALSN</name>